<reference evidence="1" key="1">
    <citation type="submission" date="2014-11" db="EMBL/GenBank/DDBJ databases">
        <authorList>
            <person name="Amaro Gonzalez C."/>
        </authorList>
    </citation>
    <scope>NUCLEOTIDE SEQUENCE</scope>
</reference>
<evidence type="ECO:0000313" key="1">
    <source>
        <dbReference type="EMBL" id="JAH03264.1"/>
    </source>
</evidence>
<protein>
    <submittedName>
        <fullName evidence="1">Uncharacterized protein</fullName>
    </submittedName>
</protein>
<reference evidence="1" key="2">
    <citation type="journal article" date="2015" name="Fish Shellfish Immunol.">
        <title>Early steps in the European eel (Anguilla anguilla)-Vibrio vulnificus interaction in the gills: Role of the RtxA13 toxin.</title>
        <authorList>
            <person name="Callol A."/>
            <person name="Pajuelo D."/>
            <person name="Ebbesson L."/>
            <person name="Teles M."/>
            <person name="MacKenzie S."/>
            <person name="Amaro C."/>
        </authorList>
    </citation>
    <scope>NUCLEOTIDE SEQUENCE</scope>
</reference>
<proteinExistence type="predicted"/>
<dbReference type="AlphaFoldDB" id="A0A0E9PFH0"/>
<name>A0A0E9PFH0_ANGAN</name>
<organism evidence="1">
    <name type="scientific">Anguilla anguilla</name>
    <name type="common">European freshwater eel</name>
    <name type="synonym">Muraena anguilla</name>
    <dbReference type="NCBI Taxonomy" id="7936"/>
    <lineage>
        <taxon>Eukaryota</taxon>
        <taxon>Metazoa</taxon>
        <taxon>Chordata</taxon>
        <taxon>Craniata</taxon>
        <taxon>Vertebrata</taxon>
        <taxon>Euteleostomi</taxon>
        <taxon>Actinopterygii</taxon>
        <taxon>Neopterygii</taxon>
        <taxon>Teleostei</taxon>
        <taxon>Anguilliformes</taxon>
        <taxon>Anguillidae</taxon>
        <taxon>Anguilla</taxon>
    </lineage>
</organism>
<sequence length="47" mass="5626">MYVFIQLKKIILKNISENISIYLYKYTVRMYFLSIPHSLICTSVLHS</sequence>
<accession>A0A0E9PFH0</accession>
<dbReference type="EMBL" id="GBXM01105313">
    <property type="protein sequence ID" value="JAH03264.1"/>
    <property type="molecule type" value="Transcribed_RNA"/>
</dbReference>